<protein>
    <submittedName>
        <fullName evidence="3">Uncharacterized protein</fullName>
    </submittedName>
</protein>
<dbReference type="InterPro" id="IPR011990">
    <property type="entry name" value="TPR-like_helical_dom_sf"/>
</dbReference>
<accession>A0AAV2TLJ6</accession>
<proteinExistence type="predicted"/>
<feature type="chain" id="PRO_5043909713" evidence="2">
    <location>
        <begin position="27"/>
        <end position="1210"/>
    </location>
</feature>
<reference evidence="3" key="1">
    <citation type="submission" date="2024-06" db="EMBL/GenBank/DDBJ databases">
        <authorList>
            <person name="Liu X."/>
            <person name="Lenzi L."/>
            <person name="Haldenby T S."/>
            <person name="Uol C."/>
        </authorList>
    </citation>
    <scope>NUCLEOTIDE SEQUENCE</scope>
</reference>
<dbReference type="EMBL" id="CAXLJL010000378">
    <property type="protein sequence ID" value="CAL5137149.1"/>
    <property type="molecule type" value="Genomic_DNA"/>
</dbReference>
<comment type="caution">
    <text evidence="3">The sequence shown here is derived from an EMBL/GenBank/DDBJ whole genome shotgun (WGS) entry which is preliminary data.</text>
</comment>
<organism evidence="3 4">
    <name type="scientific">Calicophoron daubneyi</name>
    <name type="common">Rumen fluke</name>
    <name type="synonym">Paramphistomum daubneyi</name>
    <dbReference type="NCBI Taxonomy" id="300641"/>
    <lineage>
        <taxon>Eukaryota</taxon>
        <taxon>Metazoa</taxon>
        <taxon>Spiralia</taxon>
        <taxon>Lophotrochozoa</taxon>
        <taxon>Platyhelminthes</taxon>
        <taxon>Trematoda</taxon>
        <taxon>Digenea</taxon>
        <taxon>Plagiorchiida</taxon>
        <taxon>Pronocephalata</taxon>
        <taxon>Paramphistomoidea</taxon>
        <taxon>Paramphistomidae</taxon>
        <taxon>Calicophoron</taxon>
    </lineage>
</organism>
<dbReference type="PANTHER" id="PTHR44523">
    <property type="entry name" value="TETRATRICOPEPTIDE REPEAT PROTEIN 13"/>
    <property type="match status" value="1"/>
</dbReference>
<evidence type="ECO:0000313" key="3">
    <source>
        <dbReference type="EMBL" id="CAL5137149.1"/>
    </source>
</evidence>
<dbReference type="Proteomes" id="UP001497525">
    <property type="component" value="Unassembled WGS sequence"/>
</dbReference>
<evidence type="ECO:0000256" key="2">
    <source>
        <dbReference type="SAM" id="SignalP"/>
    </source>
</evidence>
<dbReference type="PANTHER" id="PTHR44523:SF1">
    <property type="entry name" value="TETRATRICOPEPTIDE REPEAT PROTEIN 13"/>
    <property type="match status" value="1"/>
</dbReference>
<name>A0AAV2TLJ6_CALDB</name>
<feature type="region of interest" description="Disordered" evidence="1">
    <location>
        <begin position="811"/>
        <end position="844"/>
    </location>
</feature>
<dbReference type="AlphaFoldDB" id="A0AAV2TLJ6"/>
<evidence type="ECO:0000313" key="4">
    <source>
        <dbReference type="Proteomes" id="UP001497525"/>
    </source>
</evidence>
<dbReference type="SUPFAM" id="SSF48452">
    <property type="entry name" value="TPR-like"/>
    <property type="match status" value="1"/>
</dbReference>
<dbReference type="Gene3D" id="1.25.40.10">
    <property type="entry name" value="Tetratricopeptide repeat domain"/>
    <property type="match status" value="1"/>
</dbReference>
<gene>
    <name evidence="3" type="ORF">CDAUBV1_LOCUS11414</name>
</gene>
<feature type="signal peptide" evidence="2">
    <location>
        <begin position="1"/>
        <end position="26"/>
    </location>
</feature>
<keyword evidence="2" id="KW-0732">Signal</keyword>
<sequence length="1210" mass="137662">MCLKIEMLYSLYVLAIVFIDASSVLAAKPRNTREETVHVISLGPDFTLRDMKYIDIHQNVIRRRAQIEQTTGLLLDWLSRKRTPSEGSRILPPGGISYASVDSPDWTYESYLALSIKYILDREMEFFDGCHFKNYAELPPCACFMPLIRRPRRDDEDIGDNPTQNLLSQIIPSLISKNSTTGVLIIKSIAYFNCRKDSEASSLISTLVETEPREPFVRFLYSEILSRQKGNLRVLSDALNQVDIAIRLNDTDLRYREKRLSLLLRLGELQEARSEATYIRTKAKKYLKDKYCAHCLKTKVKNPVSPTAWRPWFMLGLWSLLTRNGTQAEEDLSVALDLALAASYKGGFEISDSVSSIIRHLKAIAQHDVNKFQDAMELAVTNAHANPSAMDAVLLISQTLARASLYDRALNMLNLALPLLDAYSTGPCSEGNSSSDCTGSESTTSVIEILTEPKLIKRVALQLRSWVQYRLGNLLEAEEDAKACLDLLWSDALCSYVKSMCMIVRGRLVDAIRAAAPVLSRWIEPRVKKSPEYLSLDYLKEWSRFLHSHLNSPVNEFRWFSNLSSVFKGGWIQWTPMNSLDGYFELPGISSELPGLLTSPKRFSAILSEKFQWSDQPQKENDTFNATAVCSTTNYRSWTSAPWRCQSRRVRHLAQFLCRFGVKFEVIMGPSFLAPGPTMPPLNRLHRLALGLGTLRSAELIRSFWCQRRRVSFGTCWSYSPADSGEQNLWRASLFSPTDEDELDWERWDRCTAPDPAASFPDSRRHACLPFIPGAPDWFAQVSFASALLLLADPSESPPFWFSDTWDDSGRWTDDSEPDQDSHSDEQQHSEKEKKTDFSRKLREVEPENDWATGAIREQRYFIQHGHLLIETVAYAPVVVEMMFSAMRLNAKIKGPRGPNQHREYRIVIRRGKQRTALLFKPQHSGCSDRPPEVVEDLLDQFHDMADSSNHFREKVGRTLNITSQDRLLSNLDHLWHEAQQYGLVDDDNRIHLNIYAPGRVDLKHAGSSDDSAKRYLAAVLLFEKDSDQNYMLSTLILSNKRHRADLIAEMDAAYSQFLIQGEKALAAILAGSGPHKETRRLTSPLDDQYLQSAMNSAFHWLYYWSILKPLSSSYSFHVGFSMTLAMLRALGVEPRSTQLEIEQNLELESLFTGSPESFAFMCQKVLNPNWLSRSSVALTWQAVPDELVHNPKDFLELLNLQSVSQCIRA</sequence>
<evidence type="ECO:0000256" key="1">
    <source>
        <dbReference type="SAM" id="MobiDB-lite"/>
    </source>
</evidence>